<protein>
    <recommendedName>
        <fullName evidence="3">Low temperature requirement protein A</fullName>
    </recommendedName>
</protein>
<feature type="transmembrane region" description="Helical" evidence="1">
    <location>
        <begin position="146"/>
        <end position="167"/>
    </location>
</feature>
<evidence type="ECO:0000256" key="1">
    <source>
        <dbReference type="SAM" id="Phobius"/>
    </source>
</evidence>
<keyword evidence="1" id="KW-0812">Transmembrane</keyword>
<feature type="transmembrane region" description="Helical" evidence="1">
    <location>
        <begin position="49"/>
        <end position="71"/>
    </location>
</feature>
<feature type="transmembrane region" description="Helical" evidence="1">
    <location>
        <begin position="238"/>
        <end position="260"/>
    </location>
</feature>
<feature type="transmembrane region" description="Helical" evidence="1">
    <location>
        <begin position="280"/>
        <end position="298"/>
    </location>
</feature>
<organism evidence="2">
    <name type="scientific">uncultured Nocardioidaceae bacterium</name>
    <dbReference type="NCBI Taxonomy" id="253824"/>
    <lineage>
        <taxon>Bacteria</taxon>
        <taxon>Bacillati</taxon>
        <taxon>Actinomycetota</taxon>
        <taxon>Actinomycetes</taxon>
        <taxon>Propionibacteriales</taxon>
        <taxon>Nocardioidaceae</taxon>
        <taxon>environmental samples</taxon>
    </lineage>
</organism>
<reference evidence="2" key="1">
    <citation type="submission" date="2020-02" db="EMBL/GenBank/DDBJ databases">
        <authorList>
            <person name="Meier V. D."/>
        </authorList>
    </citation>
    <scope>NUCLEOTIDE SEQUENCE</scope>
    <source>
        <strain evidence="2">AVDCRST_MAG72</strain>
    </source>
</reference>
<gene>
    <name evidence="2" type="ORF">AVDCRST_MAG72-84</name>
</gene>
<evidence type="ECO:0008006" key="3">
    <source>
        <dbReference type="Google" id="ProtNLM"/>
    </source>
</evidence>
<dbReference type="PANTHER" id="PTHR36840:SF1">
    <property type="entry name" value="BLL5714 PROTEIN"/>
    <property type="match status" value="1"/>
</dbReference>
<feature type="transmembrane region" description="Helical" evidence="1">
    <location>
        <begin position="351"/>
        <end position="366"/>
    </location>
</feature>
<feature type="transmembrane region" description="Helical" evidence="1">
    <location>
        <begin position="173"/>
        <end position="194"/>
    </location>
</feature>
<dbReference type="AlphaFoldDB" id="A0A6J4LCY0"/>
<name>A0A6J4LCY0_9ACTN</name>
<feature type="transmembrane region" description="Helical" evidence="1">
    <location>
        <begin position="25"/>
        <end position="43"/>
    </location>
</feature>
<dbReference type="InterPro" id="IPR010640">
    <property type="entry name" value="Low_temperature_requirement_A"/>
</dbReference>
<keyword evidence="1" id="KW-1133">Transmembrane helix</keyword>
<dbReference type="EMBL" id="CADCUJ010000003">
    <property type="protein sequence ID" value="CAA9327458.1"/>
    <property type="molecule type" value="Genomic_DNA"/>
</dbReference>
<dbReference type="PANTHER" id="PTHR36840">
    <property type="entry name" value="BLL5714 PROTEIN"/>
    <property type="match status" value="1"/>
</dbReference>
<keyword evidence="1" id="KW-0472">Membrane</keyword>
<feature type="transmembrane region" description="Helical" evidence="1">
    <location>
        <begin position="80"/>
        <end position="100"/>
    </location>
</feature>
<feature type="transmembrane region" description="Helical" evidence="1">
    <location>
        <begin position="112"/>
        <end position="134"/>
    </location>
</feature>
<feature type="transmembrane region" description="Helical" evidence="1">
    <location>
        <begin position="372"/>
        <end position="390"/>
    </location>
</feature>
<proteinExistence type="predicted"/>
<accession>A0A6J4LCY0</accession>
<sequence length="407" mass="43891">MAFTRAALTRVVPTDEAHRVTTLELFFDLVFVFAFTQVTQLMADDPTPVGAVRGVVLLALLWWAWCSYAWLGNQARADEGVVRLTIIVAMAAMFIVALSIPESFEDLPGGLFAPFALAASYAVVRLAHLVCYLIAAGDDAGLRRQLLLTAIPVSAAAGLLVAGGVAGPPFQTLLWAVALLVDYVGIWVAGSSGWRLNSPVHFAERYGLIVIVALGESLVAIGVGVAEKPVSTPVVLASVFGVAIAVSLWWLYFDVVAHVAEGVLARQHGEDRSRLARDSYTYLHFPIVASIIFIALGMKKVLEYVADTDAYRLSDSLTGVPLISLYGGVAVYLLGHVAFRRRNVGTWNPHRTLAAVALLVLIPLAWRLPALAALGMVAVLLAALVGYELWRFGEARHRVRHHLPDPA</sequence>
<evidence type="ECO:0000313" key="2">
    <source>
        <dbReference type="EMBL" id="CAA9327458.1"/>
    </source>
</evidence>
<feature type="transmembrane region" description="Helical" evidence="1">
    <location>
        <begin position="318"/>
        <end position="339"/>
    </location>
</feature>
<feature type="transmembrane region" description="Helical" evidence="1">
    <location>
        <begin position="206"/>
        <end position="226"/>
    </location>
</feature>
<dbReference type="Pfam" id="PF06772">
    <property type="entry name" value="LtrA"/>
    <property type="match status" value="1"/>
</dbReference>